<feature type="signal peptide" evidence="11">
    <location>
        <begin position="1"/>
        <end position="20"/>
    </location>
</feature>
<feature type="compositionally biased region" description="Polar residues" evidence="10">
    <location>
        <begin position="496"/>
        <end position="510"/>
    </location>
</feature>
<sequence length="510" mass="58050">MTKHGFTLFVFFSAVASTTCRDEQDFCESKVCNEREFKQNHFYTNEKTYGEIPLTLSHRLLGKIYIMSVNMLFYTLTVTDSLCVYFTDALPLDELDGPVSRPVRGCVFSESRPTPLKEPLTLAAASQDVLRNILDLNESVIQSEEFVLCVSGGKLFPGSIPLAHRYGGHQFGYWAGQLGDGRAHFLGEYTNRKGERWELQLKGSGKTPYSRSGDGRAVIRSSVREFLCSEAMHFLGVPTSRALSNIFSQPHSNLFFFFFCFFFLIFRTLLDFIIEEYFKSIAMNDPDKYVVFFSRVVNETAHLIAHWMSVGFAHGVCNTDNFSLLSITIDYGPFGFMESYDPNFVPNTSDDEGRYSIGAQANVGLFNLQKLLELMEDTGADFTMTFRQLSEVTMSQLQTGSIPPSMWALSDLLSHEYFRDWVQLYLKRLMESDSDAARQHRMQGVNPRYVLRNWMAESAIRKAEKNDFSEVALLQKTLTEPFVEQEEAERAGYSSKPPSWAQQLRVSCSS</sequence>
<evidence type="ECO:0000256" key="2">
    <source>
        <dbReference type="ARBA" id="ARBA00009747"/>
    </source>
</evidence>
<keyword evidence="11" id="KW-0732">Signal</keyword>
<dbReference type="Ensembl" id="ENSCCRT00020036589.1">
    <property type="protein sequence ID" value="ENSCCRP00020033471.1"/>
    <property type="gene ID" value="ENSCCRG00020015094.1"/>
</dbReference>
<dbReference type="PANTHER" id="PTHR12153">
    <property type="entry name" value="SELENOPROTEIN O"/>
    <property type="match status" value="1"/>
</dbReference>
<dbReference type="GO" id="GO:0016779">
    <property type="term" value="F:nucleotidyltransferase activity"/>
    <property type="evidence" value="ECO:0007669"/>
    <property type="project" value="UniProtKB-KW"/>
</dbReference>
<evidence type="ECO:0000256" key="1">
    <source>
        <dbReference type="ARBA" id="ARBA00001946"/>
    </source>
</evidence>
<dbReference type="Proteomes" id="UP000694701">
    <property type="component" value="Unplaced"/>
</dbReference>
<evidence type="ECO:0000313" key="12">
    <source>
        <dbReference type="Ensembl" id="ENSCCRP00020033471.1"/>
    </source>
</evidence>
<comment type="similarity">
    <text evidence="2">Belongs to the SELO family.</text>
</comment>
<evidence type="ECO:0000256" key="11">
    <source>
        <dbReference type="SAM" id="SignalP"/>
    </source>
</evidence>
<evidence type="ECO:0000256" key="4">
    <source>
        <dbReference type="ARBA" id="ARBA00022695"/>
    </source>
</evidence>
<evidence type="ECO:0000256" key="9">
    <source>
        <dbReference type="ARBA" id="ARBA00031547"/>
    </source>
</evidence>
<feature type="region of interest" description="Disordered" evidence="10">
    <location>
        <begin position="485"/>
        <end position="510"/>
    </location>
</feature>
<name>A0A8C2DZA2_CYPCA</name>
<dbReference type="InterPro" id="IPR003846">
    <property type="entry name" value="SelO"/>
</dbReference>
<keyword evidence="8" id="KW-0460">Magnesium</keyword>
<dbReference type="PANTHER" id="PTHR12153:SF18">
    <property type="entry name" value="SELENOPROTEIN O"/>
    <property type="match status" value="1"/>
</dbReference>
<organism evidence="12 13">
    <name type="scientific">Cyprinus carpio</name>
    <name type="common">Common carp</name>
    <dbReference type="NCBI Taxonomy" id="7962"/>
    <lineage>
        <taxon>Eukaryota</taxon>
        <taxon>Metazoa</taxon>
        <taxon>Chordata</taxon>
        <taxon>Craniata</taxon>
        <taxon>Vertebrata</taxon>
        <taxon>Euteleostomi</taxon>
        <taxon>Actinopterygii</taxon>
        <taxon>Neopterygii</taxon>
        <taxon>Teleostei</taxon>
        <taxon>Ostariophysi</taxon>
        <taxon>Cypriniformes</taxon>
        <taxon>Cyprinidae</taxon>
        <taxon>Cyprininae</taxon>
        <taxon>Cyprinus</taxon>
    </lineage>
</organism>
<evidence type="ECO:0000256" key="10">
    <source>
        <dbReference type="SAM" id="MobiDB-lite"/>
    </source>
</evidence>
<reference evidence="12" key="1">
    <citation type="submission" date="2025-08" db="UniProtKB">
        <authorList>
            <consortium name="Ensembl"/>
        </authorList>
    </citation>
    <scope>IDENTIFICATION</scope>
</reference>
<keyword evidence="3" id="KW-0808">Transferase</keyword>
<evidence type="ECO:0000256" key="5">
    <source>
        <dbReference type="ARBA" id="ARBA00022723"/>
    </source>
</evidence>
<comment type="cofactor">
    <cofactor evidence="1">
        <name>Mg(2+)</name>
        <dbReference type="ChEBI" id="CHEBI:18420"/>
    </cofactor>
</comment>
<accession>A0A8C2DZA2</accession>
<keyword evidence="6" id="KW-0547">Nucleotide-binding</keyword>
<dbReference type="AlphaFoldDB" id="A0A8C2DZA2"/>
<dbReference type="GO" id="GO:0046872">
    <property type="term" value="F:metal ion binding"/>
    <property type="evidence" value="ECO:0007669"/>
    <property type="project" value="UniProtKB-KW"/>
</dbReference>
<evidence type="ECO:0000313" key="13">
    <source>
        <dbReference type="Proteomes" id="UP000694701"/>
    </source>
</evidence>
<protein>
    <recommendedName>
        <fullName evidence="9">Selenoprotein O</fullName>
    </recommendedName>
</protein>
<proteinExistence type="inferred from homology"/>
<feature type="chain" id="PRO_5034820689" description="Selenoprotein O" evidence="11">
    <location>
        <begin position="21"/>
        <end position="510"/>
    </location>
</feature>
<evidence type="ECO:0000256" key="7">
    <source>
        <dbReference type="ARBA" id="ARBA00022840"/>
    </source>
</evidence>
<evidence type="ECO:0000256" key="6">
    <source>
        <dbReference type="ARBA" id="ARBA00022741"/>
    </source>
</evidence>
<keyword evidence="7" id="KW-0067">ATP-binding</keyword>
<keyword evidence="5" id="KW-0479">Metal-binding</keyword>
<keyword evidence="4" id="KW-0548">Nucleotidyltransferase</keyword>
<dbReference type="Pfam" id="PF02696">
    <property type="entry name" value="SelO"/>
    <property type="match status" value="2"/>
</dbReference>
<evidence type="ECO:0000256" key="8">
    <source>
        <dbReference type="ARBA" id="ARBA00022842"/>
    </source>
</evidence>
<evidence type="ECO:0000256" key="3">
    <source>
        <dbReference type="ARBA" id="ARBA00022679"/>
    </source>
</evidence>
<dbReference type="GO" id="GO:0005524">
    <property type="term" value="F:ATP binding"/>
    <property type="evidence" value="ECO:0007669"/>
    <property type="project" value="UniProtKB-KW"/>
</dbReference>